<keyword evidence="5 10" id="KW-0812">Transmembrane</keyword>
<feature type="domain" description="Retrotransposon gag" evidence="11">
    <location>
        <begin position="321"/>
        <end position="413"/>
    </location>
</feature>
<dbReference type="PANTHER" id="PTHR31269">
    <property type="entry name" value="S-TYPE ANION CHANNEL SLAH3"/>
    <property type="match status" value="1"/>
</dbReference>
<dbReference type="InterPro" id="IPR005162">
    <property type="entry name" value="Retrotrans_gag_dom"/>
</dbReference>
<evidence type="ECO:0000256" key="10">
    <source>
        <dbReference type="SAM" id="Phobius"/>
    </source>
</evidence>
<keyword evidence="8 10" id="KW-0472">Membrane</keyword>
<dbReference type="AlphaFoldDB" id="A0A0D3BVM0"/>
<keyword evidence="6 10" id="KW-1133">Transmembrane helix</keyword>
<evidence type="ECO:0000256" key="4">
    <source>
        <dbReference type="ARBA" id="ARBA00022475"/>
    </source>
</evidence>
<comment type="subcellular location">
    <subcellularLocation>
        <location evidence="1">Cell membrane</location>
        <topology evidence="1">Multi-pass membrane protein</topology>
    </subcellularLocation>
</comment>
<dbReference type="Gramene" id="Bo4g092490.1">
    <property type="protein sequence ID" value="Bo4g092490.1"/>
    <property type="gene ID" value="Bo4g092490"/>
</dbReference>
<feature type="transmembrane region" description="Helical" evidence="10">
    <location>
        <begin position="551"/>
        <end position="571"/>
    </location>
</feature>
<reference evidence="12" key="2">
    <citation type="submission" date="2015-03" db="UniProtKB">
        <authorList>
            <consortium name="EnsemblPlants"/>
        </authorList>
    </citation>
    <scope>IDENTIFICATION</scope>
</reference>
<organism evidence="12 13">
    <name type="scientific">Brassica oleracea var. oleracea</name>
    <dbReference type="NCBI Taxonomy" id="109376"/>
    <lineage>
        <taxon>Eukaryota</taxon>
        <taxon>Viridiplantae</taxon>
        <taxon>Streptophyta</taxon>
        <taxon>Embryophyta</taxon>
        <taxon>Tracheophyta</taxon>
        <taxon>Spermatophyta</taxon>
        <taxon>Magnoliopsida</taxon>
        <taxon>eudicotyledons</taxon>
        <taxon>Gunneridae</taxon>
        <taxon>Pentapetalae</taxon>
        <taxon>rosids</taxon>
        <taxon>malvids</taxon>
        <taxon>Brassicales</taxon>
        <taxon>Brassicaceae</taxon>
        <taxon>Brassiceae</taxon>
        <taxon>Brassica</taxon>
    </lineage>
</organism>
<comment type="similarity">
    <text evidence="2">Belongs to the SLAC1 S-type anion channel family.</text>
</comment>
<evidence type="ECO:0000256" key="3">
    <source>
        <dbReference type="ARBA" id="ARBA00022448"/>
    </source>
</evidence>
<dbReference type="InterPro" id="IPR038665">
    <property type="entry name" value="Voltage-dep_anion_channel_sf"/>
</dbReference>
<dbReference type="Proteomes" id="UP000032141">
    <property type="component" value="Chromosome C4"/>
</dbReference>
<dbReference type="PANTHER" id="PTHR31269:SF59">
    <property type="entry name" value="S-TYPE ANION CHANNEL SLAH4"/>
    <property type="match status" value="1"/>
</dbReference>
<keyword evidence="13" id="KW-1185">Reference proteome</keyword>
<evidence type="ECO:0000256" key="2">
    <source>
        <dbReference type="ARBA" id="ARBA00007808"/>
    </source>
</evidence>
<dbReference type="InterPro" id="IPR004695">
    <property type="entry name" value="SLAC1/Mae1/Ssu1/TehA"/>
</dbReference>
<evidence type="ECO:0000259" key="11">
    <source>
        <dbReference type="Pfam" id="PF03732"/>
    </source>
</evidence>
<dbReference type="EnsemblPlants" id="Bo4g092490.1">
    <property type="protein sequence ID" value="Bo4g092490.1"/>
    <property type="gene ID" value="Bo4g092490"/>
</dbReference>
<protein>
    <recommendedName>
        <fullName evidence="11">Retrotransposon gag domain-containing protein</fullName>
    </recommendedName>
</protein>
<keyword evidence="3" id="KW-0813">Transport</keyword>
<evidence type="ECO:0000313" key="12">
    <source>
        <dbReference type="EnsemblPlants" id="Bo4g092490.1"/>
    </source>
</evidence>
<evidence type="ECO:0000256" key="6">
    <source>
        <dbReference type="ARBA" id="ARBA00022989"/>
    </source>
</evidence>
<dbReference type="Pfam" id="PF03595">
    <property type="entry name" value="SLAC1"/>
    <property type="match status" value="2"/>
</dbReference>
<evidence type="ECO:0000256" key="8">
    <source>
        <dbReference type="ARBA" id="ARBA00023136"/>
    </source>
</evidence>
<feature type="transmembrane region" description="Helical" evidence="10">
    <location>
        <begin position="115"/>
        <end position="135"/>
    </location>
</feature>
<name>A0A0D3BVM0_BRAOL</name>
<evidence type="ECO:0000313" key="13">
    <source>
        <dbReference type="Proteomes" id="UP000032141"/>
    </source>
</evidence>
<keyword evidence="7" id="KW-0406">Ion transport</keyword>
<feature type="transmembrane region" description="Helical" evidence="10">
    <location>
        <begin position="80"/>
        <end position="103"/>
    </location>
</feature>
<feature type="transmembrane region" description="Helical" evidence="10">
    <location>
        <begin position="519"/>
        <end position="539"/>
    </location>
</feature>
<evidence type="ECO:0000256" key="5">
    <source>
        <dbReference type="ARBA" id="ARBA00022692"/>
    </source>
</evidence>
<feature type="transmembrane region" description="Helical" evidence="10">
    <location>
        <begin position="613"/>
        <end position="631"/>
    </location>
</feature>
<proteinExistence type="inferred from homology"/>
<dbReference type="GO" id="GO:0006873">
    <property type="term" value="P:intracellular monoatomic ion homeostasis"/>
    <property type="evidence" value="ECO:0007669"/>
    <property type="project" value="InterPro"/>
</dbReference>
<dbReference type="GO" id="GO:0008308">
    <property type="term" value="F:voltage-gated monoatomic anion channel activity"/>
    <property type="evidence" value="ECO:0007669"/>
    <property type="project" value="InterPro"/>
</dbReference>
<keyword evidence="4" id="KW-1003">Cell membrane</keyword>
<reference evidence="12 13" key="1">
    <citation type="journal article" date="2014" name="Genome Biol.">
        <title>Transcriptome and methylome profiling reveals relics of genome dominance in the mesopolyploid Brassica oleracea.</title>
        <authorList>
            <person name="Parkin I.A."/>
            <person name="Koh C."/>
            <person name="Tang H."/>
            <person name="Robinson S.J."/>
            <person name="Kagale S."/>
            <person name="Clarke W.E."/>
            <person name="Town C.D."/>
            <person name="Nixon J."/>
            <person name="Krishnakumar V."/>
            <person name="Bidwell S.L."/>
            <person name="Denoeud F."/>
            <person name="Belcram H."/>
            <person name="Links M.G."/>
            <person name="Just J."/>
            <person name="Clarke C."/>
            <person name="Bender T."/>
            <person name="Huebert T."/>
            <person name="Mason A.S."/>
            <person name="Pires J.C."/>
            <person name="Barker G."/>
            <person name="Moore J."/>
            <person name="Walley P.G."/>
            <person name="Manoli S."/>
            <person name="Batley J."/>
            <person name="Edwards D."/>
            <person name="Nelson M.N."/>
            <person name="Wang X."/>
            <person name="Paterson A.H."/>
            <person name="King G."/>
            <person name="Bancroft I."/>
            <person name="Chalhoub B."/>
            <person name="Sharpe A.G."/>
        </authorList>
    </citation>
    <scope>NUCLEOTIDE SEQUENCE</scope>
    <source>
        <strain evidence="12 13">cv. TO1000</strain>
    </source>
</reference>
<feature type="transmembrane region" description="Helical" evidence="10">
    <location>
        <begin position="583"/>
        <end position="601"/>
    </location>
</feature>
<accession>A0A0D3BVM0</accession>
<dbReference type="GO" id="GO:0005886">
    <property type="term" value="C:plasma membrane"/>
    <property type="evidence" value="ECO:0007669"/>
    <property type="project" value="UniProtKB-SubCell"/>
</dbReference>
<dbReference type="Pfam" id="PF03732">
    <property type="entry name" value="Retrotrans_gag"/>
    <property type="match status" value="1"/>
</dbReference>
<feature type="region of interest" description="Disordered" evidence="9">
    <location>
        <begin position="244"/>
        <end position="268"/>
    </location>
</feature>
<dbReference type="InterPro" id="IPR030183">
    <property type="entry name" value="SLAC/SLAH"/>
</dbReference>
<evidence type="ECO:0000256" key="1">
    <source>
        <dbReference type="ARBA" id="ARBA00004651"/>
    </source>
</evidence>
<dbReference type="HOGENOM" id="CLU_424779_0_0_1"/>
<evidence type="ECO:0000256" key="9">
    <source>
        <dbReference type="SAM" id="MobiDB-lite"/>
    </source>
</evidence>
<sequence length="645" mass="73860">MESLGVPCQEIQIKIEYAILRRKKRYANLVDAEPIALMSILSSFHAGYFRISLSLCSQALLWKIMVHLHNHLPSMAFHLMWYIALAIQVSLCFLYAFKCIFYFDLVKEEFSHYIGVNYLYAPFISCLLLLQSAPLMEPHSVLYKTLFWVFVLPVLTLDTDASTVAREEEVQEEEEAIIEPNQRTSNRRKIPNRNVIRVMASNKKRLSDLETGLGMVQDEVATINENIRSLELSFRQTLAEAISGLQEGGSNAPRASRRTDETQHQGSFQRENANPLGQIMAHRHVKLQFPKFNEGDPIAWISKAKQYFAYQNIPPDHRVSFASYHLEDEANEWWQATMKALAEEETVVTWEVFEEEMRARFGPTAAEDFDEALSKIRQTGSLRDYQREFERLQNKVSGWTQKALIGSYVGGLKDAISDSIRMFQPKTLKATIELAQMRDEQLQRQRKFNTFNYRAQRSSTVQPPTPTGNPKRLNTKLYGQWFTTEKRFLSIMANPASQVSVIANLVAARGAVEMGWKECALCLFSLGMVHYLVIFVTLYQRLPGGNNFPTTLRPVFFLFFAAPATGSLAWNSICGTFDTVAKMLFFLSLFIFVSLVCRPTLLKKSIKRFNVAWWAYSFPITFLALDSVHYAQEVKDHVASALMLI</sequence>
<dbReference type="Gene3D" id="1.50.10.150">
    <property type="entry name" value="Voltage-dependent anion channel"/>
    <property type="match status" value="2"/>
</dbReference>
<evidence type="ECO:0000256" key="7">
    <source>
        <dbReference type="ARBA" id="ARBA00023065"/>
    </source>
</evidence>